<feature type="compositionally biased region" description="Basic residues" evidence="1">
    <location>
        <begin position="49"/>
        <end position="69"/>
    </location>
</feature>
<name>A0A6J4UB32_9BACT</name>
<feature type="compositionally biased region" description="Basic residues" evidence="1">
    <location>
        <begin position="174"/>
        <end position="194"/>
    </location>
</feature>
<proteinExistence type="predicted"/>
<keyword evidence="2" id="KW-0449">Lipoprotein</keyword>
<dbReference type="GO" id="GO:0016746">
    <property type="term" value="F:acyltransferase activity"/>
    <property type="evidence" value="ECO:0007669"/>
    <property type="project" value="UniProtKB-KW"/>
</dbReference>
<protein>
    <submittedName>
        <fullName evidence="2">Nitrilase/cyanide hydratase and apolipoprotein N-acyltransferase</fullName>
    </submittedName>
</protein>
<feature type="non-terminal residue" evidence="2">
    <location>
        <position position="1"/>
    </location>
</feature>
<feature type="region of interest" description="Disordered" evidence="1">
    <location>
        <begin position="1"/>
        <end position="225"/>
    </location>
</feature>
<dbReference type="EMBL" id="CADCWL010000013">
    <property type="protein sequence ID" value="CAA9545634.1"/>
    <property type="molecule type" value="Genomic_DNA"/>
</dbReference>
<reference evidence="2" key="1">
    <citation type="submission" date="2020-02" db="EMBL/GenBank/DDBJ databases">
        <authorList>
            <person name="Meier V. D."/>
        </authorList>
    </citation>
    <scope>NUCLEOTIDE SEQUENCE</scope>
    <source>
        <strain evidence="2">AVDCRST_MAG19</strain>
    </source>
</reference>
<feature type="compositionally biased region" description="Basic and acidic residues" evidence="1">
    <location>
        <begin position="127"/>
        <end position="140"/>
    </location>
</feature>
<feature type="non-terminal residue" evidence="2">
    <location>
        <position position="225"/>
    </location>
</feature>
<keyword evidence="2" id="KW-0012">Acyltransferase</keyword>
<gene>
    <name evidence="2" type="ORF">AVDCRST_MAG19-208</name>
</gene>
<evidence type="ECO:0000313" key="2">
    <source>
        <dbReference type="EMBL" id="CAA9545634.1"/>
    </source>
</evidence>
<feature type="compositionally biased region" description="Basic residues" evidence="1">
    <location>
        <begin position="146"/>
        <end position="166"/>
    </location>
</feature>
<organism evidence="2">
    <name type="scientific">uncultured Thermomicrobiales bacterium</name>
    <dbReference type="NCBI Taxonomy" id="1645740"/>
    <lineage>
        <taxon>Bacteria</taxon>
        <taxon>Pseudomonadati</taxon>
        <taxon>Thermomicrobiota</taxon>
        <taxon>Thermomicrobia</taxon>
        <taxon>Thermomicrobiales</taxon>
        <taxon>environmental samples</taxon>
    </lineage>
</organism>
<feature type="compositionally biased region" description="Basic residues" evidence="1">
    <location>
        <begin position="9"/>
        <end position="30"/>
    </location>
</feature>
<feature type="compositionally biased region" description="Basic and acidic residues" evidence="1">
    <location>
        <begin position="78"/>
        <end position="94"/>
    </location>
</feature>
<sequence>RCDGDQRARARPSLRHPLQRHRHLRRRRTAPRPAPQADPHLHRAPGLGPRRRQHPRRLRHHPRPGRRPRLLGALDAARPPRDARPRRADPRRPLADGAGHPPGRLPPLRLRGALLRRRRRLGPPPRPDPRRPGDLPERRPAPGHVPPRRRQRHRRPGRPLPGRTRRLRGDHPLRGPRPRPHRRRAPHLRRRRPLRAPGRLHPDRQHGPPDAPGSRQRGIRREWGV</sequence>
<keyword evidence="2" id="KW-0808">Transferase</keyword>
<feature type="compositionally biased region" description="Low complexity" evidence="1">
    <location>
        <begin position="95"/>
        <end position="113"/>
    </location>
</feature>
<dbReference type="AlphaFoldDB" id="A0A6J4UB32"/>
<evidence type="ECO:0000256" key="1">
    <source>
        <dbReference type="SAM" id="MobiDB-lite"/>
    </source>
</evidence>
<accession>A0A6J4UB32</accession>